<gene>
    <name evidence="2" type="ordered locus">Tmz1t_3571</name>
    <name evidence="3" type="ORF">E6Q80_07540</name>
</gene>
<keyword evidence="4" id="KW-1185">Reference proteome</keyword>
<dbReference type="AlphaFoldDB" id="C4KDJ8"/>
<dbReference type="InterPro" id="IPR036365">
    <property type="entry name" value="PGBD-like_sf"/>
</dbReference>
<dbReference type="InterPro" id="IPR002477">
    <property type="entry name" value="Peptidoglycan-bd-like"/>
</dbReference>
<dbReference type="KEGG" id="tmz:Tmz1t_3571"/>
<proteinExistence type="predicted"/>
<dbReference type="GO" id="GO:0008745">
    <property type="term" value="F:N-acetylmuramoyl-L-alanine amidase activity"/>
    <property type="evidence" value="ECO:0007669"/>
    <property type="project" value="InterPro"/>
</dbReference>
<dbReference type="RefSeq" id="WP_012586020.1">
    <property type="nucleotide sequence ID" value="NZ_JAYRXT010000312.1"/>
</dbReference>
<protein>
    <submittedName>
        <fullName evidence="3">N-acetylmuramoyl-L-alanine amidase</fullName>
    </submittedName>
    <submittedName>
        <fullName evidence="2">Peptidoglycan-binding domain 1 protein</fullName>
    </submittedName>
</protein>
<dbReference type="Pfam" id="PF01510">
    <property type="entry name" value="Amidase_2"/>
    <property type="match status" value="1"/>
</dbReference>
<evidence type="ECO:0000313" key="5">
    <source>
        <dbReference type="Proteomes" id="UP000321192"/>
    </source>
</evidence>
<dbReference type="EMBL" id="CP001281">
    <property type="protein sequence ID" value="ACR02164.1"/>
    <property type="molecule type" value="Genomic_DNA"/>
</dbReference>
<dbReference type="InterPro" id="IPR036366">
    <property type="entry name" value="PGBDSf"/>
</dbReference>
<evidence type="ECO:0000259" key="1">
    <source>
        <dbReference type="SMART" id="SM00644"/>
    </source>
</evidence>
<organism evidence="2 4">
    <name type="scientific">Thauera aminoaromatica</name>
    <dbReference type="NCBI Taxonomy" id="164330"/>
    <lineage>
        <taxon>Bacteria</taxon>
        <taxon>Pseudomonadati</taxon>
        <taxon>Pseudomonadota</taxon>
        <taxon>Betaproteobacteria</taxon>
        <taxon>Rhodocyclales</taxon>
        <taxon>Zoogloeaceae</taxon>
        <taxon>Thauera</taxon>
    </lineage>
</organism>
<dbReference type="Pfam" id="PF01471">
    <property type="entry name" value="PG_binding_1"/>
    <property type="match status" value="1"/>
</dbReference>
<dbReference type="InterPro" id="IPR002502">
    <property type="entry name" value="Amidase_domain"/>
</dbReference>
<dbReference type="eggNOG" id="COG3023">
    <property type="taxonomic scope" value="Bacteria"/>
</dbReference>
<evidence type="ECO:0000313" key="3">
    <source>
        <dbReference type="EMBL" id="TXH86551.1"/>
    </source>
</evidence>
<feature type="domain" description="N-acetylmuramoyl-L-alanine amidase" evidence="1">
    <location>
        <begin position="25"/>
        <end position="170"/>
    </location>
</feature>
<accession>C4KDJ8</accession>
<evidence type="ECO:0000313" key="4">
    <source>
        <dbReference type="Proteomes" id="UP000002186"/>
    </source>
</evidence>
<name>C4KDJ8_THASP</name>
<dbReference type="SUPFAM" id="SSF55846">
    <property type="entry name" value="N-acetylmuramoyl-L-alanine amidase-like"/>
    <property type="match status" value="1"/>
</dbReference>
<dbReference type="SUPFAM" id="SSF47090">
    <property type="entry name" value="PGBD-like"/>
    <property type="match status" value="1"/>
</dbReference>
<reference evidence="4" key="1">
    <citation type="submission" date="2009-05" db="EMBL/GenBank/DDBJ databases">
        <title>Complete sequence of chromosome of Thauera sp. MZ1T.</title>
        <authorList>
            <consortium name="US DOE Joint Genome Institute"/>
            <person name="Lucas S."/>
            <person name="Copeland A."/>
            <person name="Lapidus A."/>
            <person name="Glavina del Rio T."/>
            <person name="Dalin E."/>
            <person name="Tice H."/>
            <person name="Bruce D."/>
            <person name="Goodwin L."/>
            <person name="Pitluck S."/>
            <person name="Sims D."/>
            <person name="Brettin T."/>
            <person name="Detter J.C."/>
            <person name="Han C."/>
            <person name="Larimer F."/>
            <person name="Land M."/>
            <person name="Hauser L."/>
            <person name="Kyrpides N."/>
            <person name="Mikhailova N."/>
            <person name="Sayler G.S."/>
        </authorList>
    </citation>
    <scope>NUCLEOTIDE SEQUENCE [LARGE SCALE GENOMIC DNA]</scope>
    <source>
        <strain evidence="4">MZ1T</strain>
    </source>
</reference>
<dbReference type="HOGENOM" id="CLU_063819_0_0_4"/>
<sequence>MPFQLTWLPVVLRDAGLKVAEVDGWPNRGRSEMGVVKGVICHHTAGPRSGNMPSLGVLKNGRADLAGPLAQLGLGRDGTFYVIAAGRANHAGRGEWKGITDGNGSFIGIEAESTGIGDPTKPGFEPWPEVQLDAYRRGVAAILAHLGQDAGMCCGHKEYALPKGRKSDPHTLDMERFRSEVAALMSGAAAPVPSIPRKDAEDRPTIRRGATGNPIFLVKEVQRKLGFGAQQVDGAFGPLTEAAMRRFQRAHGLVPDGIVGPRTWKALDTVAIGP</sequence>
<dbReference type="Proteomes" id="UP000321192">
    <property type="component" value="Unassembled WGS sequence"/>
</dbReference>
<evidence type="ECO:0000313" key="2">
    <source>
        <dbReference type="EMBL" id="ACR02164.1"/>
    </source>
</evidence>
<accession>A0A5C7SV78</accession>
<dbReference type="GO" id="GO:0009253">
    <property type="term" value="P:peptidoglycan catabolic process"/>
    <property type="evidence" value="ECO:0007669"/>
    <property type="project" value="InterPro"/>
</dbReference>
<dbReference type="eggNOG" id="COG3409">
    <property type="taxonomic scope" value="Bacteria"/>
</dbReference>
<dbReference type="InterPro" id="IPR036505">
    <property type="entry name" value="Amidase/PGRP_sf"/>
</dbReference>
<dbReference type="Gene3D" id="1.10.101.10">
    <property type="entry name" value="PGBD-like superfamily/PGBD"/>
    <property type="match status" value="1"/>
</dbReference>
<dbReference type="EMBL" id="SSFD01000106">
    <property type="protein sequence ID" value="TXH86551.1"/>
    <property type="molecule type" value="Genomic_DNA"/>
</dbReference>
<dbReference type="Proteomes" id="UP000002186">
    <property type="component" value="Chromosome"/>
</dbReference>
<dbReference type="Gene3D" id="3.40.80.10">
    <property type="entry name" value="Peptidoglycan recognition protein-like"/>
    <property type="match status" value="1"/>
</dbReference>
<dbReference type="SMART" id="SM00644">
    <property type="entry name" value="Ami_2"/>
    <property type="match status" value="1"/>
</dbReference>
<reference evidence="2 4" key="2">
    <citation type="journal article" date="2012" name="Stand. Genomic Sci.">
        <title>Complete genome sequence of Thauera aminoaromatica strain MZ1T.</title>
        <authorList>
            <person name="Jiang K."/>
            <person name="Sanseverino J."/>
            <person name="Chauhan A."/>
            <person name="Lucas S."/>
            <person name="Copeland A."/>
            <person name="Lapidus A."/>
            <person name="Del Rio T.G."/>
            <person name="Dalin E."/>
            <person name="Tice H."/>
            <person name="Bruce D."/>
            <person name="Goodwin L."/>
            <person name="Pitluck S."/>
            <person name="Sims D."/>
            <person name="Brettin T."/>
            <person name="Detter J.C."/>
            <person name="Han C."/>
            <person name="Chang Y.J."/>
            <person name="Larimer F."/>
            <person name="Land M."/>
            <person name="Hauser L."/>
            <person name="Kyrpides N.C."/>
            <person name="Mikhailova N."/>
            <person name="Moser S."/>
            <person name="Jegier P."/>
            <person name="Close D."/>
            <person name="Debruyn J.M."/>
            <person name="Wang Y."/>
            <person name="Layton A.C."/>
            <person name="Allen M.S."/>
            <person name="Sayler G.S."/>
        </authorList>
    </citation>
    <scope>NUCLEOTIDE SEQUENCE [LARGE SCALE GENOMIC DNA]</scope>
    <source>
        <strain evidence="2 4">MZ1T</strain>
    </source>
</reference>
<dbReference type="OrthoDB" id="1523598at2"/>
<dbReference type="STRING" id="85643.Tmz1t_3571"/>
<reference evidence="3 5" key="3">
    <citation type="submission" date="2018-09" db="EMBL/GenBank/DDBJ databases">
        <title>Metagenome Assembled Genomes from an Advanced Water Purification Facility.</title>
        <authorList>
            <person name="Stamps B.W."/>
            <person name="Spear J.R."/>
        </authorList>
    </citation>
    <scope>NUCLEOTIDE SEQUENCE [LARGE SCALE GENOMIC DNA]</scope>
    <source>
        <strain evidence="3">Bin_27_1</strain>
    </source>
</reference>